<dbReference type="STRING" id="1428644.BIV57_22170"/>
<feature type="transmembrane region" description="Helical" evidence="8">
    <location>
        <begin position="98"/>
        <end position="121"/>
    </location>
</feature>
<comment type="caution">
    <text evidence="9">The sequence shown here is derived from an EMBL/GenBank/DDBJ whole genome shotgun (WGS) entry which is preliminary data.</text>
</comment>
<evidence type="ECO:0000256" key="6">
    <source>
        <dbReference type="ARBA" id="ARBA00022989"/>
    </source>
</evidence>
<feature type="transmembrane region" description="Helical" evidence="8">
    <location>
        <begin position="240"/>
        <end position="262"/>
    </location>
</feature>
<dbReference type="GO" id="GO:0012505">
    <property type="term" value="C:endomembrane system"/>
    <property type="evidence" value="ECO:0007669"/>
    <property type="project" value="UniProtKB-SubCell"/>
</dbReference>
<name>A0A1J7B9M7_9ACTN</name>
<evidence type="ECO:0000256" key="4">
    <source>
        <dbReference type="ARBA" id="ARBA00022596"/>
    </source>
</evidence>
<evidence type="ECO:0000256" key="1">
    <source>
        <dbReference type="ARBA" id="ARBA00004127"/>
    </source>
</evidence>
<sequence length="366" mass="39885">MRNALRTFDRADWRRLAGMFAFILFLHVAGWFVLVAIVSPQHLTTGSGAGAQAFGIGMGVTAYTLGMRHAFDADHIAAIDNTTRKLLTEDRSRRPLSVGFWFSLGHSSIVFGLAFLLSLGVKALASPVENDDSSLHNVTGLIGTSVSGAFLYLIAILNLVLLFGILKVFRKMRSGEYDEAALEEQLNNRGLVNRVLGRMMKSIRKPWQMYPVGLLFGLGFDTATEIALMVLAGSGAASGLPWYAILCMPVLFAAGMSLLDTIDGAFMNVAYDWAFSRPVRKVYYNITITGLSVAVALLIGTAELLGLLSEKLGLHGGFWDWVSGLDLNTLGFVIVGLFVAVWLVAVAVWRFGRIEEKWTAGLRTTP</sequence>
<dbReference type="EMBL" id="MLCF01000162">
    <property type="protein sequence ID" value="OIV35355.1"/>
    <property type="molecule type" value="Genomic_DNA"/>
</dbReference>
<dbReference type="PANTHER" id="PTHR31611">
    <property type="entry name" value="HIGH-AFFINITY NICKEL TRANSPORT PROTEIN NIC1"/>
    <property type="match status" value="1"/>
</dbReference>
<keyword evidence="10" id="KW-1185">Reference proteome</keyword>
<gene>
    <name evidence="9" type="ORF">BIV57_22170</name>
</gene>
<reference evidence="9 10" key="1">
    <citation type="submission" date="2016-10" db="EMBL/GenBank/DDBJ databases">
        <title>Genome sequence of Streptomyces gilvigriseus MUSC 26.</title>
        <authorList>
            <person name="Lee L.-H."/>
            <person name="Ser H.-L."/>
        </authorList>
    </citation>
    <scope>NUCLEOTIDE SEQUENCE [LARGE SCALE GENOMIC DNA]</scope>
    <source>
        <strain evidence="9 10">MUSC 26</strain>
    </source>
</reference>
<dbReference type="GO" id="GO:0005886">
    <property type="term" value="C:plasma membrane"/>
    <property type="evidence" value="ECO:0007669"/>
    <property type="project" value="UniProtKB-SubCell"/>
</dbReference>
<protein>
    <recommendedName>
        <fullName evidence="8">Nickel/cobalt efflux system</fullName>
    </recommendedName>
</protein>
<dbReference type="PANTHER" id="PTHR31611:SF0">
    <property type="entry name" value="HIGH-AFFINITY NICKEL TRANSPORT PROTEIN NIC1"/>
    <property type="match status" value="1"/>
</dbReference>
<evidence type="ECO:0000256" key="7">
    <source>
        <dbReference type="ARBA" id="ARBA00023136"/>
    </source>
</evidence>
<organism evidence="9 10">
    <name type="scientific">Mangrovactinospora gilvigrisea</name>
    <dbReference type="NCBI Taxonomy" id="1428644"/>
    <lineage>
        <taxon>Bacteria</taxon>
        <taxon>Bacillati</taxon>
        <taxon>Actinomycetota</taxon>
        <taxon>Actinomycetes</taxon>
        <taxon>Kitasatosporales</taxon>
        <taxon>Streptomycetaceae</taxon>
        <taxon>Mangrovactinospora</taxon>
    </lineage>
</organism>
<evidence type="ECO:0000313" key="9">
    <source>
        <dbReference type="EMBL" id="OIV35355.1"/>
    </source>
</evidence>
<keyword evidence="7 8" id="KW-0472">Membrane</keyword>
<feature type="transmembrane region" description="Helical" evidence="8">
    <location>
        <begin position="141"/>
        <end position="166"/>
    </location>
</feature>
<keyword evidence="3 8" id="KW-0813">Transport</keyword>
<dbReference type="OrthoDB" id="9776706at2"/>
<feature type="transmembrane region" description="Helical" evidence="8">
    <location>
        <begin position="282"/>
        <end position="309"/>
    </location>
</feature>
<dbReference type="Proteomes" id="UP000243342">
    <property type="component" value="Unassembled WGS sequence"/>
</dbReference>
<feature type="transmembrane region" description="Helical" evidence="8">
    <location>
        <begin position="329"/>
        <end position="349"/>
    </location>
</feature>
<evidence type="ECO:0000256" key="8">
    <source>
        <dbReference type="RuleBase" id="RU362101"/>
    </source>
</evidence>
<keyword evidence="6 8" id="KW-1133">Transmembrane helix</keyword>
<keyword evidence="5 8" id="KW-0812">Transmembrane</keyword>
<feature type="transmembrane region" description="Helical" evidence="8">
    <location>
        <begin position="49"/>
        <end position="66"/>
    </location>
</feature>
<dbReference type="InterPro" id="IPR004688">
    <property type="entry name" value="Ni/Co_transpt"/>
</dbReference>
<proteinExistence type="inferred from homology"/>
<dbReference type="GO" id="GO:0015099">
    <property type="term" value="F:nickel cation transmembrane transporter activity"/>
    <property type="evidence" value="ECO:0007669"/>
    <property type="project" value="UniProtKB-UniRule"/>
</dbReference>
<evidence type="ECO:0000256" key="5">
    <source>
        <dbReference type="ARBA" id="ARBA00022692"/>
    </source>
</evidence>
<dbReference type="Pfam" id="PF03824">
    <property type="entry name" value="NicO"/>
    <property type="match status" value="1"/>
</dbReference>
<evidence type="ECO:0000256" key="3">
    <source>
        <dbReference type="ARBA" id="ARBA00022448"/>
    </source>
</evidence>
<keyword evidence="4" id="KW-0533">Nickel</keyword>
<dbReference type="AlphaFoldDB" id="A0A1J7B9M7"/>
<evidence type="ECO:0000256" key="2">
    <source>
        <dbReference type="ARBA" id="ARBA00010892"/>
    </source>
</evidence>
<dbReference type="InterPro" id="IPR011541">
    <property type="entry name" value="Ni/Co_transpt_high_affinity"/>
</dbReference>
<feature type="transmembrane region" description="Helical" evidence="8">
    <location>
        <begin position="209"/>
        <end position="234"/>
    </location>
</feature>
<dbReference type="RefSeq" id="WP_071658711.1">
    <property type="nucleotide sequence ID" value="NZ_MLCF01000162.1"/>
</dbReference>
<comment type="similarity">
    <text evidence="2 8">Belongs to the NiCoT transporter (TC 2.A.52) family.</text>
</comment>
<comment type="subcellular location">
    <subcellularLocation>
        <location evidence="8">Cell membrane</location>
        <topology evidence="8">Multi-pass membrane protein</topology>
    </subcellularLocation>
    <subcellularLocation>
        <location evidence="1">Endomembrane system</location>
        <topology evidence="1">Multi-pass membrane protein</topology>
    </subcellularLocation>
</comment>
<evidence type="ECO:0000313" key="10">
    <source>
        <dbReference type="Proteomes" id="UP000243342"/>
    </source>
</evidence>
<accession>A0A1J7B9M7</accession>
<feature type="transmembrane region" description="Helical" evidence="8">
    <location>
        <begin position="16"/>
        <end position="37"/>
    </location>
</feature>
<dbReference type="NCBIfam" id="TIGR00802">
    <property type="entry name" value="nico"/>
    <property type="match status" value="1"/>
</dbReference>